<evidence type="ECO:0000259" key="3">
    <source>
        <dbReference type="Pfam" id="PF17803"/>
    </source>
</evidence>
<feature type="region of interest" description="Disordered" evidence="1">
    <location>
        <begin position="175"/>
        <end position="195"/>
    </location>
</feature>
<gene>
    <name evidence="4" type="ORF">GCM10022242_35210</name>
</gene>
<dbReference type="InterPro" id="IPR018511">
    <property type="entry name" value="Hemolysin-typ_Ca-bd_CS"/>
</dbReference>
<feature type="region of interest" description="Disordered" evidence="1">
    <location>
        <begin position="1884"/>
        <end position="1919"/>
    </location>
</feature>
<dbReference type="NCBIfam" id="NF012211">
    <property type="entry name" value="tand_rpt_95"/>
    <property type="match status" value="10"/>
</dbReference>
<feature type="signal peptide" evidence="2">
    <location>
        <begin position="1"/>
        <end position="35"/>
    </location>
</feature>
<feature type="domain" description="RapA2 cadherin-like" evidence="3">
    <location>
        <begin position="833"/>
        <end position="898"/>
    </location>
</feature>
<evidence type="ECO:0000313" key="5">
    <source>
        <dbReference type="Proteomes" id="UP001501821"/>
    </source>
</evidence>
<dbReference type="InterPro" id="IPR040853">
    <property type="entry name" value="RapA2_cadherin-like"/>
</dbReference>
<evidence type="ECO:0000256" key="1">
    <source>
        <dbReference type="SAM" id="MobiDB-lite"/>
    </source>
</evidence>
<dbReference type="Gene3D" id="2.150.10.10">
    <property type="entry name" value="Serralysin-like metalloprotease, C-terminal"/>
    <property type="match status" value="1"/>
</dbReference>
<dbReference type="Pfam" id="PF00353">
    <property type="entry name" value="HemolysinCabind"/>
    <property type="match status" value="2"/>
</dbReference>
<protein>
    <recommendedName>
        <fullName evidence="3">RapA2 cadherin-like domain-containing protein</fullName>
    </recommendedName>
</protein>
<dbReference type="SMART" id="SM00710">
    <property type="entry name" value="PbH1"/>
    <property type="match status" value="10"/>
</dbReference>
<feature type="domain" description="RapA2 cadherin-like" evidence="3">
    <location>
        <begin position="1028"/>
        <end position="1121"/>
    </location>
</feature>
<dbReference type="InterPro" id="IPR011049">
    <property type="entry name" value="Serralysin-like_metalloprot_C"/>
</dbReference>
<proteinExistence type="predicted"/>
<reference evidence="5" key="1">
    <citation type="journal article" date="2019" name="Int. J. Syst. Evol. Microbiol.">
        <title>The Global Catalogue of Microorganisms (GCM) 10K type strain sequencing project: providing services to taxonomists for standard genome sequencing and annotation.</title>
        <authorList>
            <consortium name="The Broad Institute Genomics Platform"/>
            <consortium name="The Broad Institute Genome Sequencing Center for Infectious Disease"/>
            <person name="Wu L."/>
            <person name="Ma J."/>
        </authorList>
    </citation>
    <scope>NUCLEOTIDE SEQUENCE [LARGE SCALE GENOMIC DNA]</scope>
    <source>
        <strain evidence="5">JCM 16953</strain>
    </source>
</reference>
<comment type="caution">
    <text evidence="4">The sequence shown here is derived from an EMBL/GenBank/DDBJ whole genome shotgun (WGS) entry which is preliminary data.</text>
</comment>
<dbReference type="SUPFAM" id="SSF51120">
    <property type="entry name" value="beta-Roll"/>
    <property type="match status" value="1"/>
</dbReference>
<feature type="region of interest" description="Disordered" evidence="1">
    <location>
        <begin position="85"/>
        <end position="109"/>
    </location>
</feature>
<keyword evidence="5" id="KW-1185">Reference proteome</keyword>
<dbReference type="InterPro" id="IPR006626">
    <property type="entry name" value="PbH1"/>
</dbReference>
<sequence length="1919" mass="188140">MVTDSSWPRRVVPALTGAALFLALSVVTVAAPAGAATTDDQRAGCTLVGTGGADHLVGTPGADVICGRGGDDVIRGRGGADIVRGGRGDDTLSGGRGDDELVGGKGDDELRGGAGDDLLKAKGDPAYVDRLGCGTGTDRARADSVDVVAASCEDDGTPGNTAPVAVDDSVTATEDTPVDLPVAGPGSPAANDTDVDGDTLTVIAVSGATGGTVALAGGTITFTPDAGLCGNGAGRFDYTVADGHGGEDTGTVTVDITCVDDPPRAVDDAKTVDQNDPSTAIDVLANDTDADGGPISIASVTQPAHGTVVITGGGSGLTYEPEAGYCNNPPGTALDTFGYTLAPGGSSATVTVTVSCVDQAPHAVDDAASLTEDDPATAVDVLANDTDSDGGPKAIASVTQPSHGTATIVGGGTEVTYAPFDNYCNAPGGPLDTFTYTLSPGGSTATVSMTVFCVDDPPHAADDAKTVTEDDAATAINVRANDTDVEGDPISIASVTQPTHGTVVITGGGTGLTYAPNANYCNTPPGTALDTFTYTVNGGSTATVSVAVTCVDDPPHAVDDAKTVSEDDAATAVDVLANDTDIDGGPMSVASVTQPANGTVVITGGGTGLTYAPNANYCNNPPGTSLDTFTYTLNGGSSATVAITVTCVDDPPHAVDDTKTVSEDAGASAVDVLANDTDSDGGPMSVASVTQPAHGTVVITGGGTGLTYQPSANYCNSPPGTSLDTFTYTLNGGSTATVTVTVTCVDDPPHAVDDAQIFTEGDAATAVDVLANDTDVDGGPMSVASVTQPANGTVVITGGGTGLTYAPNANYCNNPPGTSLDTFTYTLNGGSSATVTITVTCVDDPPHAVDDTKTVSEDAGATAVDVLANDTDSDGGPMSVASVTQPAHGTVVITGGGTGLTYQPTANYCNSPPGTTLDTFTYTLSPGTSSATVTLTVTCVDDPPHAVDDATTVLEDSGATAVDVLANDTDIDGGTKSVASVTQPTDGTVVITGGGTGLTYDPDPNYCNDPPGSTPDTFTYTLNGGSSATVGVTVTCVNDAPVATDESINGTSSAVGNTVLVVDDPTDGAPSAGGPHKSVSGDILANDTDVDGPAPLTITAGTFSTNDGGSVTVQADGDFVFTPAAATSCTDSSDFFDYTVADADGASDVGRVTIAIAGCVWYVSNNAAGNAGTSDAPFNTLAQADAASAANDTIYLYEGDGTTTGYTAGITLKSGQNLVGDGAQLKVGSDVLAAGTAGNRPTITRTGGDVVVLAAGNTVRDLAIDPNGAGSGIAGAASAVAGTIADVQILDTGTSGTQPALDLVGTSGTFAISDLVVDNTAATGQTSGSEGVHLSSAGTVTFDPTSTITIAVKGAKGLDVSSTALGTSTFDSVTVTGSGSGGVSLATVTGTVTFGGLALTTTSGSAGGFVVSNSGTVSVTGTTNTLSSVGGPALSFAHSTIGAADLNFQKVSSSGASNGIVLDTTGNSGSLVVTGNGGTCTNADTSGCTGGTIAGTTGGDDSSSLPVGTGIVLNSTLAPSFTRMWIHDHSNYGVRGTGVSGFTLDTSVVNGSNGTNTVSPYNDAGLAFDNLTGSASVTSTYISGGIADNLRIQNTTGSLDRLTLTSVTFGTNGTSPNNDALDIESSPVAGALKATITNSTFTSAAGDLIDFNHDGTGLGDLVITGSTFSNAHPAIATGGGGLSLFQGGTAGATTMQINGNSFRDAVGPGILVAKLSGSSTQQGKFYNNTIGVSGVANSGSREGSGLKIQDVGGGTDAWSVDGNTIRGYNNFGVEVLAGGGGSPVGGAFDTRVTNNTIAEPGTYAGTIAIVKNGVHYNIGTTPGDTFAACAAITSNTLDQSGADGVPATGFDSDIRLRQRQATTIRLPGYGGANNDNTAVQNFLSGNQNNSGGTTSQASNTVPTGGGFTGGAACSTPTVP</sequence>
<dbReference type="PRINTS" id="PR00313">
    <property type="entry name" value="CABNDNGRPT"/>
</dbReference>
<dbReference type="EMBL" id="BAABAH010000015">
    <property type="protein sequence ID" value="GAA3830748.1"/>
    <property type="molecule type" value="Genomic_DNA"/>
</dbReference>
<evidence type="ECO:0000256" key="2">
    <source>
        <dbReference type="SAM" id="SignalP"/>
    </source>
</evidence>
<dbReference type="InterPro" id="IPR001343">
    <property type="entry name" value="Hemolysn_Ca-bd"/>
</dbReference>
<feature type="domain" description="RapA2 cadherin-like" evidence="3">
    <location>
        <begin position="931"/>
        <end position="996"/>
    </location>
</feature>
<feature type="chain" id="PRO_5045432527" description="RapA2 cadherin-like domain-containing protein" evidence="2">
    <location>
        <begin position="36"/>
        <end position="1919"/>
    </location>
</feature>
<feature type="compositionally biased region" description="Polar residues" evidence="1">
    <location>
        <begin position="1884"/>
        <end position="1902"/>
    </location>
</feature>
<dbReference type="Pfam" id="PF17803">
    <property type="entry name" value="Cadherin_4"/>
    <property type="match status" value="3"/>
</dbReference>
<organism evidence="4 5">
    <name type="scientific">Nocardioides panacisoli</name>
    <dbReference type="NCBI Taxonomy" id="627624"/>
    <lineage>
        <taxon>Bacteria</taxon>
        <taxon>Bacillati</taxon>
        <taxon>Actinomycetota</taxon>
        <taxon>Actinomycetes</taxon>
        <taxon>Propionibacteriales</taxon>
        <taxon>Nocardioidaceae</taxon>
        <taxon>Nocardioides</taxon>
    </lineage>
</organism>
<accession>A0ABP7J0K9</accession>
<evidence type="ECO:0000313" key="4">
    <source>
        <dbReference type="EMBL" id="GAA3830748.1"/>
    </source>
</evidence>
<keyword evidence="2" id="KW-0732">Signal</keyword>
<dbReference type="PROSITE" id="PS00330">
    <property type="entry name" value="HEMOLYSIN_CALCIUM"/>
    <property type="match status" value="2"/>
</dbReference>
<dbReference type="Pfam" id="PF17963">
    <property type="entry name" value="Big_9"/>
    <property type="match status" value="6"/>
</dbReference>
<name>A0ABP7J0K9_9ACTN</name>
<dbReference type="Proteomes" id="UP001501821">
    <property type="component" value="Unassembled WGS sequence"/>
</dbReference>
<dbReference type="Gene3D" id="2.60.40.3440">
    <property type="match status" value="9"/>
</dbReference>